<evidence type="ECO:0000313" key="10">
    <source>
        <dbReference type="Proteomes" id="UP000216024"/>
    </source>
</evidence>
<evidence type="ECO:0000256" key="1">
    <source>
        <dbReference type="ARBA" id="ARBA00004651"/>
    </source>
</evidence>
<keyword evidence="3" id="KW-0645">Protease</keyword>
<dbReference type="InterPro" id="IPR027551">
    <property type="entry name" value="Exosort_XrtK"/>
</dbReference>
<dbReference type="GO" id="GO:0005886">
    <property type="term" value="C:plasma membrane"/>
    <property type="evidence" value="ECO:0007669"/>
    <property type="project" value="UniProtKB-SubCell"/>
</dbReference>
<feature type="transmembrane region" description="Helical" evidence="8">
    <location>
        <begin position="6"/>
        <end position="21"/>
    </location>
</feature>
<evidence type="ECO:0000256" key="2">
    <source>
        <dbReference type="ARBA" id="ARBA00022475"/>
    </source>
</evidence>
<evidence type="ECO:0000256" key="8">
    <source>
        <dbReference type="SAM" id="Phobius"/>
    </source>
</evidence>
<comment type="subcellular location">
    <subcellularLocation>
        <location evidence="1">Cell membrane</location>
        <topology evidence="1">Multi-pass membrane protein</topology>
    </subcellularLocation>
</comment>
<evidence type="ECO:0000313" key="9">
    <source>
        <dbReference type="EMBL" id="PAB59028.1"/>
    </source>
</evidence>
<dbReference type="InterPro" id="IPR026392">
    <property type="entry name" value="Exo/Archaeosortase_dom"/>
</dbReference>
<evidence type="ECO:0000256" key="5">
    <source>
        <dbReference type="ARBA" id="ARBA00022801"/>
    </source>
</evidence>
<feature type="transmembrane region" description="Helical" evidence="8">
    <location>
        <begin position="97"/>
        <end position="122"/>
    </location>
</feature>
<dbReference type="RefSeq" id="WP_095134094.1">
    <property type="nucleotide sequence ID" value="NZ_NIBG01000010.1"/>
</dbReference>
<dbReference type="NCBIfam" id="TIGR04287">
    <property type="entry name" value="exosort_XrtK"/>
    <property type="match status" value="1"/>
</dbReference>
<dbReference type="AlphaFoldDB" id="A0A267MJD7"/>
<keyword evidence="7 8" id="KW-0472">Membrane</keyword>
<dbReference type="GO" id="GO:0006508">
    <property type="term" value="P:proteolysis"/>
    <property type="evidence" value="ECO:0007669"/>
    <property type="project" value="UniProtKB-KW"/>
</dbReference>
<keyword evidence="2" id="KW-1003">Cell membrane</keyword>
<sequence length="174" mass="20564">MNYIWYMLVAALMGTIKFISIKAPLDNFLFLLNPIVWIVEKYFNVSFLYYNNLGFFNENMNISIGKSCLGINFFIVMFFMIITSFIKNIKKSANKLFFIFSVLIYSYMATILSTSIRIIGAICILKLIPTQYMKYERLTHEFIGVSFYFTYMLVSYYIFSKGFEKWGNVCEKRI</sequence>
<proteinExistence type="predicted"/>
<accession>A0A267MJD7</accession>
<feature type="transmembrane region" description="Helical" evidence="8">
    <location>
        <begin position="62"/>
        <end position="85"/>
    </location>
</feature>
<keyword evidence="5" id="KW-0378">Hydrolase</keyword>
<dbReference type="EMBL" id="NIBG01000010">
    <property type="protein sequence ID" value="PAB59028.1"/>
    <property type="molecule type" value="Genomic_DNA"/>
</dbReference>
<gene>
    <name evidence="9" type="primary">xrtK</name>
    <name evidence="9" type="ORF">CCE28_12660</name>
</gene>
<keyword evidence="4 8" id="KW-0812">Transmembrane</keyword>
<comment type="caution">
    <text evidence="9">The sequence shown here is derived from an EMBL/GenBank/DDBJ whole genome shotgun (WGS) entry which is preliminary data.</text>
</comment>
<organism evidence="9 10">
    <name type="scientific">Anaeromicrobium sediminis</name>
    <dbReference type="NCBI Taxonomy" id="1478221"/>
    <lineage>
        <taxon>Bacteria</taxon>
        <taxon>Bacillati</taxon>
        <taxon>Bacillota</taxon>
        <taxon>Clostridia</taxon>
        <taxon>Peptostreptococcales</taxon>
        <taxon>Thermotaleaceae</taxon>
        <taxon>Anaeromicrobium</taxon>
    </lineage>
</organism>
<evidence type="ECO:0000256" key="6">
    <source>
        <dbReference type="ARBA" id="ARBA00022989"/>
    </source>
</evidence>
<keyword evidence="10" id="KW-1185">Reference proteome</keyword>
<protein>
    <submittedName>
        <fullName evidence="9">Exosortase K</fullName>
    </submittedName>
</protein>
<feature type="transmembrane region" description="Helical" evidence="8">
    <location>
        <begin position="28"/>
        <end position="50"/>
    </location>
</feature>
<dbReference type="NCBIfam" id="TIGR04178">
    <property type="entry name" value="exo_archaeo"/>
    <property type="match status" value="1"/>
</dbReference>
<feature type="transmembrane region" description="Helical" evidence="8">
    <location>
        <begin position="142"/>
        <end position="159"/>
    </location>
</feature>
<keyword evidence="6 8" id="KW-1133">Transmembrane helix</keyword>
<dbReference type="Proteomes" id="UP000216024">
    <property type="component" value="Unassembled WGS sequence"/>
</dbReference>
<name>A0A267MJD7_9FIRM</name>
<evidence type="ECO:0000256" key="7">
    <source>
        <dbReference type="ARBA" id="ARBA00023136"/>
    </source>
</evidence>
<evidence type="ECO:0000256" key="3">
    <source>
        <dbReference type="ARBA" id="ARBA00022670"/>
    </source>
</evidence>
<dbReference type="GO" id="GO:0008233">
    <property type="term" value="F:peptidase activity"/>
    <property type="evidence" value="ECO:0007669"/>
    <property type="project" value="UniProtKB-KW"/>
</dbReference>
<reference evidence="9 10" key="1">
    <citation type="submission" date="2017-06" db="EMBL/GenBank/DDBJ databases">
        <title>Draft genome sequence of anaerobic fermentative bacterium Anaeromicrobium sediminis DY2726D isolated from West Pacific Ocean sediments.</title>
        <authorList>
            <person name="Zeng X."/>
        </authorList>
    </citation>
    <scope>NUCLEOTIDE SEQUENCE [LARGE SCALE GENOMIC DNA]</scope>
    <source>
        <strain evidence="9 10">DY2726D</strain>
    </source>
</reference>
<evidence type="ECO:0000256" key="4">
    <source>
        <dbReference type="ARBA" id="ARBA00022692"/>
    </source>
</evidence>